<dbReference type="HAMAP" id="MF_00110">
    <property type="entry name" value="DHQ_synthase"/>
    <property type="match status" value="1"/>
</dbReference>
<dbReference type="NCBIfam" id="TIGR01357">
    <property type="entry name" value="aroB"/>
    <property type="match status" value="1"/>
</dbReference>
<evidence type="ECO:0000256" key="12">
    <source>
        <dbReference type="ARBA" id="ARBA00022741"/>
    </source>
</evidence>
<evidence type="ECO:0000259" key="19">
    <source>
        <dbReference type="Pfam" id="PF01761"/>
    </source>
</evidence>
<dbReference type="Gene3D" id="1.20.1090.10">
    <property type="entry name" value="Dehydroquinate synthase-like - alpha domain"/>
    <property type="match status" value="1"/>
</dbReference>
<comment type="cofactor">
    <cofactor evidence="3">
        <name>Zn(2+)</name>
        <dbReference type="ChEBI" id="CHEBI:29105"/>
    </cofactor>
</comment>
<feature type="binding site" evidence="18">
    <location>
        <begin position="71"/>
        <end position="76"/>
    </location>
    <ligand>
        <name>NAD(+)</name>
        <dbReference type="ChEBI" id="CHEBI:57540"/>
    </ligand>
</feature>
<evidence type="ECO:0000256" key="13">
    <source>
        <dbReference type="ARBA" id="ARBA00022833"/>
    </source>
</evidence>
<evidence type="ECO:0000256" key="9">
    <source>
        <dbReference type="ARBA" id="ARBA00022490"/>
    </source>
</evidence>
<comment type="caution">
    <text evidence="18">Lacks conserved residue(s) required for the propagation of feature annotation.</text>
</comment>
<dbReference type="CDD" id="cd08195">
    <property type="entry name" value="DHQS"/>
    <property type="match status" value="1"/>
</dbReference>
<evidence type="ECO:0000256" key="4">
    <source>
        <dbReference type="ARBA" id="ARBA00004496"/>
    </source>
</evidence>
<feature type="binding site" evidence="18">
    <location>
        <begin position="129"/>
        <end position="130"/>
    </location>
    <ligand>
        <name>NAD(+)</name>
        <dbReference type="ChEBI" id="CHEBI:57540"/>
    </ligand>
</feature>
<dbReference type="Pfam" id="PF01761">
    <property type="entry name" value="DHQ_synthase"/>
    <property type="match status" value="1"/>
</dbReference>
<dbReference type="InterPro" id="IPR030960">
    <property type="entry name" value="DHQS/DOIS_N"/>
</dbReference>
<evidence type="ECO:0000256" key="14">
    <source>
        <dbReference type="ARBA" id="ARBA00023027"/>
    </source>
</evidence>
<feature type="domain" description="3-dehydroquinate synthase N-terminal" evidence="19">
    <location>
        <begin position="68"/>
        <end position="178"/>
    </location>
</feature>
<dbReference type="GO" id="GO:0000166">
    <property type="term" value="F:nucleotide binding"/>
    <property type="evidence" value="ECO:0007669"/>
    <property type="project" value="UniProtKB-KW"/>
</dbReference>
<dbReference type="InterPro" id="IPR056179">
    <property type="entry name" value="DHQS_C"/>
</dbReference>
<comment type="caution">
    <text evidence="21">The sequence shown here is derived from an EMBL/GenBank/DDBJ whole genome shotgun (WGS) entry which is preliminary data.</text>
</comment>
<feature type="binding site" evidence="18">
    <location>
        <position position="183"/>
    </location>
    <ligand>
        <name>Zn(2+)</name>
        <dbReference type="ChEBI" id="CHEBI:29105"/>
    </ligand>
</feature>
<evidence type="ECO:0000256" key="5">
    <source>
        <dbReference type="ARBA" id="ARBA00004661"/>
    </source>
</evidence>
<keyword evidence="15 18" id="KW-0057">Aromatic amino acid biosynthesis</keyword>
<dbReference type="FunFam" id="3.40.50.1970:FF:000007">
    <property type="entry name" value="Pentafunctional AROM polypeptide"/>
    <property type="match status" value="1"/>
</dbReference>
<dbReference type="PIRSF" id="PIRSF001455">
    <property type="entry name" value="DHQ_synth"/>
    <property type="match status" value="1"/>
</dbReference>
<dbReference type="GO" id="GO:0005737">
    <property type="term" value="C:cytoplasm"/>
    <property type="evidence" value="ECO:0007669"/>
    <property type="project" value="UniProtKB-SubCell"/>
</dbReference>
<dbReference type="PANTHER" id="PTHR43622:SF7">
    <property type="entry name" value="3-DEHYDROQUINATE SYNTHASE, CHLOROPLASTIC"/>
    <property type="match status" value="1"/>
</dbReference>
<feature type="binding site" evidence="18">
    <location>
        <position position="141"/>
    </location>
    <ligand>
        <name>NAD(+)</name>
        <dbReference type="ChEBI" id="CHEBI:57540"/>
    </ligand>
</feature>
<evidence type="ECO:0000256" key="7">
    <source>
        <dbReference type="ARBA" id="ARBA00013031"/>
    </source>
</evidence>
<comment type="function">
    <text evidence="18">Catalyzes the conversion of 3-deoxy-D-arabino-heptulosonate 7-phosphate (DAHP) to dehydroquinate (DHQ).</text>
</comment>
<dbReference type="PANTHER" id="PTHR43622">
    <property type="entry name" value="3-DEHYDROQUINATE SYNTHASE"/>
    <property type="match status" value="1"/>
</dbReference>
<dbReference type="InterPro" id="IPR050071">
    <property type="entry name" value="Dehydroquinate_synthase"/>
</dbReference>
<keyword evidence="11 18" id="KW-0479">Metal-binding</keyword>
<dbReference type="InterPro" id="IPR016037">
    <property type="entry name" value="DHQ_synth_AroB"/>
</dbReference>
<organism evidence="21 22">
    <name type="scientific">Mesobacillus subterraneus</name>
    <dbReference type="NCBI Taxonomy" id="285983"/>
    <lineage>
        <taxon>Bacteria</taxon>
        <taxon>Bacillati</taxon>
        <taxon>Bacillota</taxon>
        <taxon>Bacilli</taxon>
        <taxon>Bacillales</taxon>
        <taxon>Bacillaceae</taxon>
        <taxon>Mesobacillus</taxon>
    </lineage>
</organism>
<evidence type="ECO:0000256" key="16">
    <source>
        <dbReference type="ARBA" id="ARBA00023239"/>
    </source>
</evidence>
<dbReference type="Pfam" id="PF24621">
    <property type="entry name" value="DHQS_C"/>
    <property type="match status" value="1"/>
</dbReference>
<dbReference type="GO" id="GO:0046872">
    <property type="term" value="F:metal ion binding"/>
    <property type="evidence" value="ECO:0007669"/>
    <property type="project" value="UniProtKB-KW"/>
</dbReference>
<keyword evidence="22" id="KW-1185">Reference proteome</keyword>
<evidence type="ECO:0000256" key="8">
    <source>
        <dbReference type="ARBA" id="ARBA00017684"/>
    </source>
</evidence>
<feature type="binding site" evidence="18">
    <location>
        <begin position="105"/>
        <end position="109"/>
    </location>
    <ligand>
        <name>NAD(+)</name>
        <dbReference type="ChEBI" id="CHEBI:57540"/>
    </ligand>
</feature>
<dbReference type="GO" id="GO:0008652">
    <property type="term" value="P:amino acid biosynthetic process"/>
    <property type="evidence" value="ECO:0007669"/>
    <property type="project" value="UniProtKB-KW"/>
</dbReference>
<evidence type="ECO:0000256" key="10">
    <source>
        <dbReference type="ARBA" id="ARBA00022605"/>
    </source>
</evidence>
<comment type="catalytic activity">
    <reaction evidence="1 18">
        <text>7-phospho-2-dehydro-3-deoxy-D-arabino-heptonate = 3-dehydroquinate + phosphate</text>
        <dbReference type="Rhea" id="RHEA:21968"/>
        <dbReference type="ChEBI" id="CHEBI:32364"/>
        <dbReference type="ChEBI" id="CHEBI:43474"/>
        <dbReference type="ChEBI" id="CHEBI:58394"/>
        <dbReference type="EC" id="4.2.3.4"/>
    </reaction>
</comment>
<proteinExistence type="inferred from homology"/>
<gene>
    <name evidence="18" type="primary">aroB</name>
    <name evidence="21" type="ORF">UB32_10205</name>
</gene>
<keyword evidence="10 18" id="KW-0028">Amino-acid biosynthesis</keyword>
<reference evidence="21 22" key="1">
    <citation type="submission" date="2015-01" db="EMBL/GenBank/DDBJ databases">
        <title>Draft genome sequences of the supercritical CO2 tolerant bacteria Bacillus subterraneus MITOT1 and Bacillus cereus MIT0214.</title>
        <authorList>
            <person name="Peet K.C."/>
            <person name="Thompson J.R."/>
        </authorList>
    </citation>
    <scope>NUCLEOTIDE SEQUENCE [LARGE SCALE GENOMIC DNA]</scope>
    <source>
        <strain evidence="21 22">MITOT1</strain>
    </source>
</reference>
<protein>
    <recommendedName>
        <fullName evidence="8 18">3-dehydroquinate synthase</fullName>
        <shortName evidence="18">DHQS</shortName>
        <ecNumber evidence="7 18">4.2.3.4</ecNumber>
    </recommendedName>
</protein>
<keyword evidence="16 18" id="KW-0456">Lyase</keyword>
<dbReference type="EMBL" id="JXIQ01000079">
    <property type="protein sequence ID" value="KIY22110.1"/>
    <property type="molecule type" value="Genomic_DNA"/>
</dbReference>
<sequence length="364" mass="40306">MQQLKIVTSTNSYPVFVGGGAIHLLYEFIQKEADNYTSVMVITDETVAKLHLDSFQKSAGLSRIIVKIVPSGEQAKTFPVYYDCLSAALENKLDRKSLIISFGGGAVGDLAGFVAATYMRGIRFIQVPTTILAHDSAVGGKVAVNHPLGKNMIGAFHQPEAVIYDLDYLKTLPEREVRSGFAEVIKHSLISDETFYDRLREQIYSLDAITETEMLDFLTTGISIKGSFVAKDEKEKGIRAFLNFGHTLGHAIEAEAGYGKVTHGEAVACGMLFALGLSKELLGLEFHLEGFQLWLKKLGYKTSIPEGLDRERLIEKMKQDKKSVGGTIRYVLLEKIGKPVLMEIDEKTLTAYLKKFEEEVGHDD</sequence>
<feature type="binding site" evidence="18">
    <location>
        <position position="263"/>
    </location>
    <ligand>
        <name>Zn(2+)</name>
        <dbReference type="ChEBI" id="CHEBI:29105"/>
    </ligand>
</feature>
<evidence type="ECO:0000256" key="18">
    <source>
        <dbReference type="HAMAP-Rule" id="MF_00110"/>
    </source>
</evidence>
<evidence type="ECO:0000256" key="11">
    <source>
        <dbReference type="ARBA" id="ARBA00022723"/>
    </source>
</evidence>
<comment type="subcellular location">
    <subcellularLocation>
        <location evidence="4 18">Cytoplasm</location>
    </subcellularLocation>
</comment>
<evidence type="ECO:0000313" key="22">
    <source>
        <dbReference type="Proteomes" id="UP000032512"/>
    </source>
</evidence>
<keyword evidence="13 18" id="KW-0862">Zinc</keyword>
<evidence type="ECO:0000256" key="2">
    <source>
        <dbReference type="ARBA" id="ARBA00001911"/>
    </source>
</evidence>
<comment type="pathway">
    <text evidence="5 18">Metabolic intermediate biosynthesis; chorismate biosynthesis; chorismate from D-erythrose 4-phosphate and phosphoenolpyruvate: step 2/7.</text>
</comment>
<keyword evidence="12 18" id="KW-0547">Nucleotide-binding</keyword>
<evidence type="ECO:0000256" key="3">
    <source>
        <dbReference type="ARBA" id="ARBA00001947"/>
    </source>
</evidence>
<comment type="similarity">
    <text evidence="6 18">Belongs to the sugar phosphate cyclases superfamily. Dehydroquinate synthase family.</text>
</comment>
<dbReference type="PATRIC" id="fig|285983.3.peg.598"/>
<evidence type="ECO:0000259" key="20">
    <source>
        <dbReference type="Pfam" id="PF24621"/>
    </source>
</evidence>
<dbReference type="GO" id="GO:0009073">
    <property type="term" value="P:aromatic amino acid family biosynthetic process"/>
    <property type="evidence" value="ECO:0007669"/>
    <property type="project" value="UniProtKB-KW"/>
</dbReference>
<dbReference type="AlphaFoldDB" id="A0A0D6Z9R9"/>
<dbReference type="EC" id="4.2.3.4" evidence="7 18"/>
<feature type="binding site" evidence="18">
    <location>
        <position position="246"/>
    </location>
    <ligand>
        <name>Zn(2+)</name>
        <dbReference type="ChEBI" id="CHEBI:29105"/>
    </ligand>
</feature>
<keyword evidence="14 18" id="KW-0520">NAD</keyword>
<dbReference type="GO" id="GO:0009423">
    <property type="term" value="P:chorismate biosynthetic process"/>
    <property type="evidence" value="ECO:0007669"/>
    <property type="project" value="UniProtKB-UniRule"/>
</dbReference>
<dbReference type="SUPFAM" id="SSF56796">
    <property type="entry name" value="Dehydroquinate synthase-like"/>
    <property type="match status" value="1"/>
</dbReference>
<evidence type="ECO:0000313" key="21">
    <source>
        <dbReference type="EMBL" id="KIY22110.1"/>
    </source>
</evidence>
<keyword evidence="17 18" id="KW-0170">Cobalt</keyword>
<name>A0A0D6Z9R9_9BACI</name>
<dbReference type="GO" id="GO:0003856">
    <property type="term" value="F:3-dehydroquinate synthase activity"/>
    <property type="evidence" value="ECO:0007669"/>
    <property type="project" value="UniProtKB-UniRule"/>
</dbReference>
<dbReference type="OrthoDB" id="9806583at2"/>
<evidence type="ECO:0000256" key="17">
    <source>
        <dbReference type="ARBA" id="ARBA00023285"/>
    </source>
</evidence>
<dbReference type="RefSeq" id="WP_044393489.1">
    <property type="nucleotide sequence ID" value="NZ_JXIQ01000079.1"/>
</dbReference>
<dbReference type="Gene3D" id="3.40.50.1970">
    <property type="match status" value="1"/>
</dbReference>
<evidence type="ECO:0000256" key="1">
    <source>
        <dbReference type="ARBA" id="ARBA00001393"/>
    </source>
</evidence>
<dbReference type="Proteomes" id="UP000032512">
    <property type="component" value="Unassembled WGS sequence"/>
</dbReference>
<comment type="cofactor">
    <cofactor evidence="2 18">
        <name>NAD(+)</name>
        <dbReference type="ChEBI" id="CHEBI:57540"/>
    </cofactor>
</comment>
<evidence type="ECO:0000256" key="15">
    <source>
        <dbReference type="ARBA" id="ARBA00023141"/>
    </source>
</evidence>
<dbReference type="InterPro" id="IPR030963">
    <property type="entry name" value="DHQ_synth_fam"/>
</dbReference>
<keyword evidence="9 18" id="KW-0963">Cytoplasm</keyword>
<accession>A0A0D6Z9R9</accession>
<comment type="cofactor">
    <cofactor evidence="18">
        <name>Co(2+)</name>
        <dbReference type="ChEBI" id="CHEBI:48828"/>
    </cofactor>
    <cofactor evidence="18">
        <name>Zn(2+)</name>
        <dbReference type="ChEBI" id="CHEBI:29105"/>
    </cofactor>
    <text evidence="18">Binds 1 divalent metal cation per subunit. Can use either Co(2+) or Zn(2+).</text>
</comment>
<feature type="binding site" evidence="18">
    <location>
        <position position="150"/>
    </location>
    <ligand>
        <name>NAD(+)</name>
        <dbReference type="ChEBI" id="CHEBI:57540"/>
    </ligand>
</feature>
<evidence type="ECO:0000256" key="6">
    <source>
        <dbReference type="ARBA" id="ARBA00005412"/>
    </source>
</evidence>
<dbReference type="UniPathway" id="UPA00053">
    <property type="reaction ID" value="UER00085"/>
</dbReference>
<feature type="domain" description="3-dehydroquinate synthase C-terminal" evidence="20">
    <location>
        <begin position="180"/>
        <end position="323"/>
    </location>
</feature>